<gene>
    <name evidence="12" type="primary">purD</name>
    <name evidence="15" type="ORF">JOC77_002117</name>
</gene>
<dbReference type="PANTHER" id="PTHR43472:SF1">
    <property type="entry name" value="PHOSPHORIBOSYLAMINE--GLYCINE LIGASE, CHLOROPLASTIC"/>
    <property type="match status" value="1"/>
</dbReference>
<evidence type="ECO:0000256" key="12">
    <source>
        <dbReference type="HAMAP-Rule" id="MF_00138"/>
    </source>
</evidence>
<evidence type="ECO:0000256" key="8">
    <source>
        <dbReference type="ARBA" id="ARBA00022840"/>
    </source>
</evidence>
<dbReference type="SMART" id="SM01210">
    <property type="entry name" value="GARS_C"/>
    <property type="match status" value="1"/>
</dbReference>
<dbReference type="InterPro" id="IPR020561">
    <property type="entry name" value="PRibGlycinamid_synth_ATP-grasp"/>
</dbReference>
<dbReference type="Gene3D" id="3.30.470.20">
    <property type="entry name" value="ATP-grasp fold, B domain"/>
    <property type="match status" value="1"/>
</dbReference>
<evidence type="ECO:0000256" key="6">
    <source>
        <dbReference type="ARBA" id="ARBA00022741"/>
    </source>
</evidence>
<evidence type="ECO:0000256" key="9">
    <source>
        <dbReference type="ARBA" id="ARBA00038345"/>
    </source>
</evidence>
<dbReference type="Gene3D" id="3.40.50.20">
    <property type="match status" value="1"/>
</dbReference>
<dbReference type="SUPFAM" id="SSF56059">
    <property type="entry name" value="Glutathione synthetase ATP-binding domain-like"/>
    <property type="match status" value="1"/>
</dbReference>
<feature type="domain" description="ATP-grasp" evidence="14">
    <location>
        <begin position="107"/>
        <end position="313"/>
    </location>
</feature>
<dbReference type="InterPro" id="IPR016185">
    <property type="entry name" value="PreATP-grasp_dom_sf"/>
</dbReference>
<dbReference type="HAMAP" id="MF_00138">
    <property type="entry name" value="GARS"/>
    <property type="match status" value="1"/>
</dbReference>
<evidence type="ECO:0000256" key="7">
    <source>
        <dbReference type="ARBA" id="ARBA00022755"/>
    </source>
</evidence>
<dbReference type="PANTHER" id="PTHR43472">
    <property type="entry name" value="PHOSPHORIBOSYLAMINE--GLYCINE LIGASE"/>
    <property type="match status" value="1"/>
</dbReference>
<evidence type="ECO:0000256" key="3">
    <source>
        <dbReference type="ARBA" id="ARBA00005174"/>
    </source>
</evidence>
<dbReference type="EC" id="6.3.4.13" evidence="4 12"/>
<evidence type="ECO:0000256" key="13">
    <source>
        <dbReference type="PROSITE-ProRule" id="PRU00409"/>
    </source>
</evidence>
<keyword evidence="8 13" id="KW-0067">ATP-binding</keyword>
<evidence type="ECO:0000313" key="15">
    <source>
        <dbReference type="EMBL" id="MBM7692686.1"/>
    </source>
</evidence>
<dbReference type="InterPro" id="IPR000115">
    <property type="entry name" value="PRibGlycinamide_synth"/>
</dbReference>
<dbReference type="Pfam" id="PF01071">
    <property type="entry name" value="GARS_A"/>
    <property type="match status" value="1"/>
</dbReference>
<dbReference type="PROSITE" id="PS50975">
    <property type="entry name" value="ATP_GRASP"/>
    <property type="match status" value="1"/>
</dbReference>
<proteinExistence type="inferred from homology"/>
<dbReference type="Gene3D" id="3.30.1490.20">
    <property type="entry name" value="ATP-grasp fold, A domain"/>
    <property type="match status" value="1"/>
</dbReference>
<comment type="similarity">
    <text evidence="9 12">Belongs to the GARS family.</text>
</comment>
<dbReference type="InterPro" id="IPR011761">
    <property type="entry name" value="ATP-grasp"/>
</dbReference>
<evidence type="ECO:0000259" key="14">
    <source>
        <dbReference type="PROSITE" id="PS50975"/>
    </source>
</evidence>
<dbReference type="Proteomes" id="UP000823486">
    <property type="component" value="Unassembled WGS sequence"/>
</dbReference>
<sequence>MKVLIIGQGGREHAVAAKFKDSSRVEKVYAAPGNPGMKDAAELVPINENEHEELIAFARLNEIDLTFIGPEVPLLNGIVNDFEAAGLTVFGPRSSAAEIEGSKSFAKDLMKKYNIPTSDYQTFSSFEEAKVYIEKKGVPIVIKANGLAAGKGVVVAETMKEAEDALRGMLVEDKFGESSASVVIEDFLTGEEFSLMAFVNGEKVYPMVIAQDHKRAFDGDKGPNTGGMGAYSPVPQIPEETISEAVQTVLIPAAAAMVKEERPFKGILYAGLMATEQGPKVIEFNARFGDPETQVVLPRLKSDLADVMEAVLKGADLQIEWHEEEAVVGVVLASKGYPAQYEKGHIISLPVTQAEDTAVFHAGTTINDQGEFITNGGRVLLVSAKASTLETAQEKAYEEVRKIKCDGLYYRRDIGNKAILKEHIV</sequence>
<comment type="cofactor">
    <cofactor evidence="1">
        <name>Mn(2+)</name>
        <dbReference type="ChEBI" id="CHEBI:29035"/>
    </cofactor>
</comment>
<comment type="catalytic activity">
    <reaction evidence="12">
        <text>5-phospho-beta-D-ribosylamine + glycine + ATP = N(1)-(5-phospho-beta-D-ribosyl)glycinamide + ADP + phosphate + H(+)</text>
        <dbReference type="Rhea" id="RHEA:17453"/>
        <dbReference type="ChEBI" id="CHEBI:15378"/>
        <dbReference type="ChEBI" id="CHEBI:30616"/>
        <dbReference type="ChEBI" id="CHEBI:43474"/>
        <dbReference type="ChEBI" id="CHEBI:57305"/>
        <dbReference type="ChEBI" id="CHEBI:58681"/>
        <dbReference type="ChEBI" id="CHEBI:143788"/>
        <dbReference type="ChEBI" id="CHEBI:456216"/>
        <dbReference type="EC" id="6.3.4.13"/>
    </reaction>
</comment>
<dbReference type="Gene3D" id="3.90.600.10">
    <property type="entry name" value="Phosphoribosylglycinamide synthetase, C-terminal domain"/>
    <property type="match status" value="1"/>
</dbReference>
<dbReference type="SUPFAM" id="SSF52440">
    <property type="entry name" value="PreATP-grasp domain"/>
    <property type="match status" value="1"/>
</dbReference>
<dbReference type="InterPro" id="IPR013815">
    <property type="entry name" value="ATP_grasp_subdomain_1"/>
</dbReference>
<dbReference type="InterPro" id="IPR020562">
    <property type="entry name" value="PRibGlycinamide_synth_N"/>
</dbReference>
<dbReference type="InterPro" id="IPR020560">
    <property type="entry name" value="PRibGlycinamide_synth_C-dom"/>
</dbReference>
<dbReference type="InterPro" id="IPR020559">
    <property type="entry name" value="PRibGlycinamide_synth_CS"/>
</dbReference>
<organism evidence="15 16">
    <name type="scientific">Peribacillus deserti</name>
    <dbReference type="NCBI Taxonomy" id="673318"/>
    <lineage>
        <taxon>Bacteria</taxon>
        <taxon>Bacillati</taxon>
        <taxon>Bacillota</taxon>
        <taxon>Bacilli</taxon>
        <taxon>Bacillales</taxon>
        <taxon>Bacillaceae</taxon>
        <taxon>Peribacillus</taxon>
    </lineage>
</organism>
<evidence type="ECO:0000313" key="16">
    <source>
        <dbReference type="Proteomes" id="UP000823486"/>
    </source>
</evidence>
<dbReference type="SMART" id="SM01209">
    <property type="entry name" value="GARS_A"/>
    <property type="match status" value="1"/>
</dbReference>
<evidence type="ECO:0000256" key="4">
    <source>
        <dbReference type="ARBA" id="ARBA00013255"/>
    </source>
</evidence>
<comment type="caution">
    <text evidence="15">The sequence shown here is derived from an EMBL/GenBank/DDBJ whole genome shotgun (WGS) entry which is preliminary data.</text>
</comment>
<dbReference type="EMBL" id="JAFBFI010000008">
    <property type="protein sequence ID" value="MBM7692686.1"/>
    <property type="molecule type" value="Genomic_DNA"/>
</dbReference>
<dbReference type="GO" id="GO:0004637">
    <property type="term" value="F:phosphoribosylamine-glycine ligase activity"/>
    <property type="evidence" value="ECO:0007669"/>
    <property type="project" value="UniProtKB-EC"/>
</dbReference>
<protein>
    <recommendedName>
        <fullName evidence="4 12">Phosphoribosylamine--glycine ligase</fullName>
        <ecNumber evidence="4 12">6.3.4.13</ecNumber>
    </recommendedName>
    <alternativeName>
        <fullName evidence="12">GARS</fullName>
    </alternativeName>
    <alternativeName>
        <fullName evidence="10 12">Glycinamide ribonucleotide synthetase</fullName>
    </alternativeName>
    <alternativeName>
        <fullName evidence="11 12">Phosphoribosylglycinamide synthetase</fullName>
    </alternativeName>
</protein>
<comment type="pathway">
    <text evidence="3 12">Purine metabolism; IMP biosynthesis via de novo pathway; N(1)-(5-phospho-D-ribosyl)glycinamide from 5-phospho-alpha-D-ribose 1-diphosphate: step 2/2.</text>
</comment>
<keyword evidence="5 12" id="KW-0436">Ligase</keyword>
<evidence type="ECO:0000256" key="2">
    <source>
        <dbReference type="ARBA" id="ARBA00001946"/>
    </source>
</evidence>
<accession>A0ABS2QHN6</accession>
<reference evidence="15 16" key="1">
    <citation type="submission" date="2021-01" db="EMBL/GenBank/DDBJ databases">
        <title>Genomic Encyclopedia of Type Strains, Phase IV (KMG-IV): sequencing the most valuable type-strain genomes for metagenomic binning, comparative biology and taxonomic classification.</title>
        <authorList>
            <person name="Goeker M."/>
        </authorList>
    </citation>
    <scope>NUCLEOTIDE SEQUENCE [LARGE SCALE GENOMIC DNA]</scope>
    <source>
        <strain evidence="15 16">DSM 105482</strain>
    </source>
</reference>
<dbReference type="RefSeq" id="WP_204542682.1">
    <property type="nucleotide sequence ID" value="NZ_JAFBFI010000008.1"/>
</dbReference>
<keyword evidence="7 12" id="KW-0658">Purine biosynthesis</keyword>
<name>A0ABS2QHN6_9BACI</name>
<comment type="cofactor">
    <cofactor evidence="2">
        <name>Mg(2+)</name>
        <dbReference type="ChEBI" id="CHEBI:18420"/>
    </cofactor>
</comment>
<dbReference type="Pfam" id="PF02843">
    <property type="entry name" value="GARS_C"/>
    <property type="match status" value="1"/>
</dbReference>
<dbReference type="InterPro" id="IPR011054">
    <property type="entry name" value="Rudment_hybrid_motif"/>
</dbReference>
<dbReference type="SUPFAM" id="SSF51246">
    <property type="entry name" value="Rudiment single hybrid motif"/>
    <property type="match status" value="1"/>
</dbReference>
<evidence type="ECO:0000256" key="5">
    <source>
        <dbReference type="ARBA" id="ARBA00022598"/>
    </source>
</evidence>
<evidence type="ECO:0000256" key="11">
    <source>
        <dbReference type="ARBA" id="ARBA00042864"/>
    </source>
</evidence>
<dbReference type="PROSITE" id="PS00184">
    <property type="entry name" value="GARS"/>
    <property type="match status" value="1"/>
</dbReference>
<evidence type="ECO:0000256" key="1">
    <source>
        <dbReference type="ARBA" id="ARBA00001936"/>
    </source>
</evidence>
<dbReference type="Pfam" id="PF02844">
    <property type="entry name" value="GARS_N"/>
    <property type="match status" value="1"/>
</dbReference>
<dbReference type="NCBIfam" id="TIGR00877">
    <property type="entry name" value="purD"/>
    <property type="match status" value="1"/>
</dbReference>
<keyword evidence="6 13" id="KW-0547">Nucleotide-binding</keyword>
<dbReference type="InterPro" id="IPR037123">
    <property type="entry name" value="PRibGlycinamide_synth_C_sf"/>
</dbReference>
<evidence type="ECO:0000256" key="10">
    <source>
        <dbReference type="ARBA" id="ARBA00042242"/>
    </source>
</evidence>
<keyword evidence="16" id="KW-1185">Reference proteome</keyword>